<dbReference type="PATRIC" id="fig|1160705.3.peg.3409"/>
<feature type="region of interest" description="Disordered" evidence="1">
    <location>
        <begin position="34"/>
        <end position="62"/>
    </location>
</feature>
<gene>
    <name evidence="2" type="ORF">STVIR_3438</name>
</gene>
<sequence>MSASESKAPSEVRPRPYAPVAGVSVRDLLAANAAATLISTPPREPESGQQRAEPAERHREAA</sequence>
<evidence type="ECO:0000256" key="1">
    <source>
        <dbReference type="SAM" id="MobiDB-lite"/>
    </source>
</evidence>
<accession>L8PJR3</accession>
<evidence type="ECO:0000313" key="2">
    <source>
        <dbReference type="EMBL" id="ELS55612.1"/>
    </source>
</evidence>
<feature type="compositionally biased region" description="Basic and acidic residues" evidence="1">
    <location>
        <begin position="53"/>
        <end position="62"/>
    </location>
</feature>
<dbReference type="RefSeq" id="WP_003998776.1">
    <property type="nucleotide sequence ID" value="NZ_AMLP01000110.1"/>
</dbReference>
<proteinExistence type="predicted"/>
<comment type="caution">
    <text evidence="2">The sequence shown here is derived from an EMBL/GenBank/DDBJ whole genome shotgun (WGS) entry which is preliminary data.</text>
</comment>
<dbReference type="EMBL" id="AMLP01000110">
    <property type="protein sequence ID" value="ELS55612.1"/>
    <property type="molecule type" value="Genomic_DNA"/>
</dbReference>
<organism evidence="2 3">
    <name type="scientific">Streptomyces viridochromogenes Tue57</name>
    <dbReference type="NCBI Taxonomy" id="1160705"/>
    <lineage>
        <taxon>Bacteria</taxon>
        <taxon>Bacillati</taxon>
        <taxon>Actinomycetota</taxon>
        <taxon>Actinomycetes</taxon>
        <taxon>Kitasatosporales</taxon>
        <taxon>Streptomycetaceae</taxon>
        <taxon>Streptomyces</taxon>
    </lineage>
</organism>
<protein>
    <submittedName>
        <fullName evidence="2">Uncharacterized protein</fullName>
    </submittedName>
</protein>
<evidence type="ECO:0000313" key="3">
    <source>
        <dbReference type="Proteomes" id="UP000011205"/>
    </source>
</evidence>
<name>L8PJR3_STRVR</name>
<reference evidence="2 3" key="1">
    <citation type="journal article" date="2013" name="Genome Announc.">
        <title>Draft Genome Sequence of Streptomyces viridochromogenes Strain Tu57, Producer of Avilamycin.</title>
        <authorList>
            <person name="Gruning B.A."/>
            <person name="Erxleben A."/>
            <person name="Hahnlein A."/>
            <person name="Gunther S."/>
        </authorList>
    </citation>
    <scope>NUCLEOTIDE SEQUENCE [LARGE SCALE GENOMIC DNA]</scope>
    <source>
        <strain evidence="2 3">Tue57</strain>
    </source>
</reference>
<dbReference type="AlphaFoldDB" id="L8PJR3"/>
<dbReference type="Proteomes" id="UP000011205">
    <property type="component" value="Unassembled WGS sequence"/>
</dbReference>